<evidence type="ECO:0000256" key="1">
    <source>
        <dbReference type="ARBA" id="ARBA00010609"/>
    </source>
</evidence>
<dbReference type="FunFam" id="2.60.40.420:FF:000045">
    <property type="entry name" value="Laccase 2"/>
    <property type="match status" value="1"/>
</dbReference>
<dbReference type="CDD" id="cd13884">
    <property type="entry name" value="CuRO_2_tcLCC_insect_like"/>
    <property type="match status" value="1"/>
</dbReference>
<dbReference type="OrthoDB" id="2121828at2759"/>
<dbReference type="GO" id="GO:0005507">
    <property type="term" value="F:copper ion binding"/>
    <property type="evidence" value="ECO:0007669"/>
    <property type="project" value="InterPro"/>
</dbReference>
<feature type="non-terminal residue" evidence="8">
    <location>
        <position position="1"/>
    </location>
</feature>
<feature type="domain" description="Plastocyanin-like" evidence="7">
    <location>
        <begin position="43"/>
        <end position="158"/>
    </location>
</feature>
<dbReference type="InParanoid" id="E9GEP6"/>
<dbReference type="PROSITE" id="PS00080">
    <property type="entry name" value="MULTICOPPER_OXIDASE2"/>
    <property type="match status" value="1"/>
</dbReference>
<dbReference type="FunCoup" id="E9GEP6">
    <property type="interactions" value="29"/>
</dbReference>
<dbReference type="EMBL" id="GL732541">
    <property type="protein sequence ID" value="EFX81872.1"/>
    <property type="molecule type" value="Genomic_DNA"/>
</dbReference>
<feature type="domain" description="Plastocyanin-like" evidence="6">
    <location>
        <begin position="451"/>
        <end position="578"/>
    </location>
</feature>
<dbReference type="Pfam" id="PF00394">
    <property type="entry name" value="Cu-oxidase"/>
    <property type="match status" value="1"/>
</dbReference>
<keyword evidence="4" id="KW-0186">Copper</keyword>
<dbReference type="SUPFAM" id="SSF49503">
    <property type="entry name" value="Cupredoxins"/>
    <property type="match status" value="3"/>
</dbReference>
<dbReference type="InterPro" id="IPR011707">
    <property type="entry name" value="Cu-oxidase-like_N"/>
</dbReference>
<evidence type="ECO:0000259" key="6">
    <source>
        <dbReference type="Pfam" id="PF07731"/>
    </source>
</evidence>
<keyword evidence="2" id="KW-0479">Metal-binding</keyword>
<dbReference type="Proteomes" id="UP000000305">
    <property type="component" value="Unassembled WGS sequence"/>
</dbReference>
<dbReference type="InterPro" id="IPR002355">
    <property type="entry name" value="Cu_oxidase_Cu_BS"/>
</dbReference>
<feature type="domain" description="Plastocyanin-like" evidence="5">
    <location>
        <begin position="176"/>
        <end position="327"/>
    </location>
</feature>
<evidence type="ECO:0000313" key="9">
    <source>
        <dbReference type="Proteomes" id="UP000000305"/>
    </source>
</evidence>
<dbReference type="CDD" id="cd13905">
    <property type="entry name" value="CuRO_3_tcLLC2_insect_like"/>
    <property type="match status" value="1"/>
</dbReference>
<dbReference type="InterPro" id="IPR001117">
    <property type="entry name" value="Cu-oxidase_2nd"/>
</dbReference>
<gene>
    <name evidence="8" type="ORF">DAPPUDRAFT_49503</name>
</gene>
<dbReference type="AlphaFoldDB" id="E9GEP6"/>
<evidence type="ECO:0000256" key="2">
    <source>
        <dbReference type="ARBA" id="ARBA00022723"/>
    </source>
</evidence>
<dbReference type="PANTHER" id="PTHR11709:SF394">
    <property type="entry name" value="FI03373P-RELATED"/>
    <property type="match status" value="1"/>
</dbReference>
<dbReference type="InterPro" id="IPR045087">
    <property type="entry name" value="Cu-oxidase_fam"/>
</dbReference>
<reference evidence="8 9" key="1">
    <citation type="journal article" date="2011" name="Science">
        <title>The ecoresponsive genome of Daphnia pulex.</title>
        <authorList>
            <person name="Colbourne J.K."/>
            <person name="Pfrender M.E."/>
            <person name="Gilbert D."/>
            <person name="Thomas W.K."/>
            <person name="Tucker A."/>
            <person name="Oakley T.H."/>
            <person name="Tokishita S."/>
            <person name="Aerts A."/>
            <person name="Arnold G.J."/>
            <person name="Basu M.K."/>
            <person name="Bauer D.J."/>
            <person name="Caceres C.E."/>
            <person name="Carmel L."/>
            <person name="Casola C."/>
            <person name="Choi J.H."/>
            <person name="Detter J.C."/>
            <person name="Dong Q."/>
            <person name="Dusheyko S."/>
            <person name="Eads B.D."/>
            <person name="Frohlich T."/>
            <person name="Geiler-Samerotte K.A."/>
            <person name="Gerlach D."/>
            <person name="Hatcher P."/>
            <person name="Jogdeo S."/>
            <person name="Krijgsveld J."/>
            <person name="Kriventseva E.V."/>
            <person name="Kultz D."/>
            <person name="Laforsch C."/>
            <person name="Lindquist E."/>
            <person name="Lopez J."/>
            <person name="Manak J.R."/>
            <person name="Muller J."/>
            <person name="Pangilinan J."/>
            <person name="Patwardhan R.P."/>
            <person name="Pitluck S."/>
            <person name="Pritham E.J."/>
            <person name="Rechtsteiner A."/>
            <person name="Rho M."/>
            <person name="Rogozin I.B."/>
            <person name="Sakarya O."/>
            <person name="Salamov A."/>
            <person name="Schaack S."/>
            <person name="Shapiro H."/>
            <person name="Shiga Y."/>
            <person name="Skalitzky C."/>
            <person name="Smith Z."/>
            <person name="Souvorov A."/>
            <person name="Sung W."/>
            <person name="Tang Z."/>
            <person name="Tsuchiya D."/>
            <person name="Tu H."/>
            <person name="Vos H."/>
            <person name="Wang M."/>
            <person name="Wolf Y.I."/>
            <person name="Yamagata H."/>
            <person name="Yamada T."/>
            <person name="Ye Y."/>
            <person name="Shaw J.R."/>
            <person name="Andrews J."/>
            <person name="Crease T.J."/>
            <person name="Tang H."/>
            <person name="Lucas S.M."/>
            <person name="Robertson H.M."/>
            <person name="Bork P."/>
            <person name="Koonin E.V."/>
            <person name="Zdobnov E.M."/>
            <person name="Grigoriev I.V."/>
            <person name="Lynch M."/>
            <person name="Boore J.L."/>
        </authorList>
    </citation>
    <scope>NUCLEOTIDE SEQUENCE [LARGE SCALE GENOMIC DNA]</scope>
</reference>
<dbReference type="OMA" id="GHNFQIV"/>
<sequence length="681" mass="76825">HPCQRECDDGPARRCVYDFHVEYYFTMSKACFDCPHRREDCDRHHCIPADGVERGVISINRQIPGPSIQVCEGDRIIVNVKNHLPGESCTIHWHGIHQIGTPYMDGVPLVTQCPISPASSFRYNFIAENPGTHFYHSHSGISFQRADGVFGSLIVRQSRQNDPHSSLYDYDLPEHVMLVSDWLGELGVAKFVAHHHDDGDNKPTSMIINGRGRLPKSRSELTSNETMPLSVFNVEQGQRYRFRVISNGFLNCPIQLSVDNHTLLMIASDGGALQPLEVDSVVIHAGERYDFVVNASQDISSYWIRLHGLMDCYPKQIFQAAILRYYGSPEAEPEEILTYENTKRPGKVLNPVNVAPGDKENITVAELKALTPSTTSDWRREPDRKFYLSYDFNPINSWHFHDPEHYPIFGVEKHQRFFTPQVNHISLRMPSSPPLSQHHALSVNSLCNQSTVANCKEKECACAYTLQVPLGSLVEVILIDEGMTFDATHPFHLHGYSFRVVAMERIGSNVTVDQIRAMDENGLIRRNLVDAPIKDTVAIPDGGYTAIRFLATNPGYWLLHCHLEFHAEVGMGVIFKIGEHKDFPPIPDNFPTCGDWFPSEKKTVDVNFTVPKDPIIFDLNPIPAGENELLPLLVAASPLIHPHESHESSDEISAASSFHRYYSLALYTIIAYCLSIFCFHL</sequence>
<evidence type="ECO:0000259" key="5">
    <source>
        <dbReference type="Pfam" id="PF00394"/>
    </source>
</evidence>
<organism evidence="8 9">
    <name type="scientific">Daphnia pulex</name>
    <name type="common">Water flea</name>
    <dbReference type="NCBI Taxonomy" id="6669"/>
    <lineage>
        <taxon>Eukaryota</taxon>
        <taxon>Metazoa</taxon>
        <taxon>Ecdysozoa</taxon>
        <taxon>Arthropoda</taxon>
        <taxon>Crustacea</taxon>
        <taxon>Branchiopoda</taxon>
        <taxon>Diplostraca</taxon>
        <taxon>Cladocera</taxon>
        <taxon>Anomopoda</taxon>
        <taxon>Daphniidae</taxon>
        <taxon>Daphnia</taxon>
    </lineage>
</organism>
<dbReference type="STRING" id="6669.E9GEP6"/>
<comment type="similarity">
    <text evidence="1">Belongs to the multicopper oxidase family.</text>
</comment>
<evidence type="ECO:0000256" key="4">
    <source>
        <dbReference type="ARBA" id="ARBA00023008"/>
    </source>
</evidence>
<keyword evidence="3" id="KW-0560">Oxidoreductase</keyword>
<accession>E9GEP6</accession>
<dbReference type="InterPro" id="IPR033138">
    <property type="entry name" value="Cu_oxidase_CS"/>
</dbReference>
<evidence type="ECO:0000313" key="8">
    <source>
        <dbReference type="EMBL" id="EFX81872.1"/>
    </source>
</evidence>
<dbReference type="PhylomeDB" id="E9GEP6"/>
<dbReference type="HOGENOM" id="CLU_006504_8_1_1"/>
<dbReference type="InterPro" id="IPR011706">
    <property type="entry name" value="Cu-oxidase_C"/>
</dbReference>
<dbReference type="Pfam" id="PF07732">
    <property type="entry name" value="Cu-oxidase_3"/>
    <property type="match status" value="1"/>
</dbReference>
<evidence type="ECO:0000259" key="7">
    <source>
        <dbReference type="Pfam" id="PF07732"/>
    </source>
</evidence>
<dbReference type="Pfam" id="PF07731">
    <property type="entry name" value="Cu-oxidase_2"/>
    <property type="match status" value="1"/>
</dbReference>
<dbReference type="FunFam" id="2.60.40.420:FF:000031">
    <property type="entry name" value="Laccase-2 isoform A"/>
    <property type="match status" value="1"/>
</dbReference>
<dbReference type="CDD" id="cd13858">
    <property type="entry name" value="CuRO_1_tcLCC2_insect_like"/>
    <property type="match status" value="1"/>
</dbReference>
<dbReference type="KEGG" id="dpx:DAPPUDRAFT_49503"/>
<dbReference type="GO" id="GO:0005886">
    <property type="term" value="C:plasma membrane"/>
    <property type="evidence" value="ECO:0000318"/>
    <property type="project" value="GO_Central"/>
</dbReference>
<protein>
    <submittedName>
        <fullName evidence="8">Uncharacterized protein</fullName>
    </submittedName>
</protein>
<keyword evidence="9" id="KW-1185">Reference proteome</keyword>
<dbReference type="InterPro" id="IPR008972">
    <property type="entry name" value="Cupredoxin"/>
</dbReference>
<dbReference type="PROSITE" id="PS00079">
    <property type="entry name" value="MULTICOPPER_OXIDASE1"/>
    <property type="match status" value="1"/>
</dbReference>
<dbReference type="Gene3D" id="2.60.40.420">
    <property type="entry name" value="Cupredoxins - blue copper proteins"/>
    <property type="match status" value="3"/>
</dbReference>
<proteinExistence type="inferred from homology"/>
<name>E9GEP6_DAPPU</name>
<dbReference type="FunFam" id="2.60.40.420:FF:000079">
    <property type="entry name" value="Laccase 1"/>
    <property type="match status" value="1"/>
</dbReference>
<dbReference type="GO" id="GO:0016491">
    <property type="term" value="F:oxidoreductase activity"/>
    <property type="evidence" value="ECO:0000318"/>
    <property type="project" value="GO_Central"/>
</dbReference>
<dbReference type="PANTHER" id="PTHR11709">
    <property type="entry name" value="MULTI-COPPER OXIDASE"/>
    <property type="match status" value="1"/>
</dbReference>
<evidence type="ECO:0000256" key="3">
    <source>
        <dbReference type="ARBA" id="ARBA00023002"/>
    </source>
</evidence>
<dbReference type="eggNOG" id="KOG1263">
    <property type="taxonomic scope" value="Eukaryota"/>
</dbReference>